<proteinExistence type="inferred from homology"/>
<dbReference type="PRINTS" id="PR00160">
    <property type="entry name" value="GLUTAREDOXIN"/>
</dbReference>
<feature type="domain" description="Glutaredoxin" evidence="4">
    <location>
        <begin position="8"/>
        <end position="65"/>
    </location>
</feature>
<dbReference type="Pfam" id="PF00462">
    <property type="entry name" value="Glutaredoxin"/>
    <property type="match status" value="1"/>
</dbReference>
<dbReference type="InterPro" id="IPR051548">
    <property type="entry name" value="Grx-like_ET"/>
</dbReference>
<sequence length="82" mass="9292">MAQAQPRVVIFTTPTCPWCRRAKQYLTQQGVRFREVDVTRDPSAARDLVRMTGQTGVPVILVGNRPIVGFDKPQLDRLLNLQ</sequence>
<evidence type="ECO:0000256" key="2">
    <source>
        <dbReference type="ARBA" id="ARBA00023284"/>
    </source>
</evidence>
<keyword evidence="6" id="KW-1185">Reference proteome</keyword>
<dbReference type="GO" id="GO:0045454">
    <property type="term" value="P:cell redox homeostasis"/>
    <property type="evidence" value="ECO:0007669"/>
    <property type="project" value="TreeGrafter"/>
</dbReference>
<evidence type="ECO:0000313" key="6">
    <source>
        <dbReference type="Proteomes" id="UP001163687"/>
    </source>
</evidence>
<keyword evidence="1" id="KW-1015">Disulfide bond</keyword>
<dbReference type="EMBL" id="AP025628">
    <property type="protein sequence ID" value="BDG61356.1"/>
    <property type="molecule type" value="Genomic_DNA"/>
</dbReference>
<dbReference type="GO" id="GO:0009055">
    <property type="term" value="F:electron transfer activity"/>
    <property type="evidence" value="ECO:0007669"/>
    <property type="project" value="TreeGrafter"/>
</dbReference>
<dbReference type="SUPFAM" id="SSF52833">
    <property type="entry name" value="Thioredoxin-like"/>
    <property type="match status" value="1"/>
</dbReference>
<organism evidence="5 6">
    <name type="scientific">Caldinitratiruptor microaerophilus</name>
    <dbReference type="NCBI Taxonomy" id="671077"/>
    <lineage>
        <taxon>Bacteria</taxon>
        <taxon>Bacillati</taxon>
        <taxon>Bacillota</taxon>
        <taxon>Clostridia</taxon>
        <taxon>Eubacteriales</taxon>
        <taxon>Symbiobacteriaceae</taxon>
        <taxon>Caldinitratiruptor</taxon>
    </lineage>
</organism>
<evidence type="ECO:0000313" key="5">
    <source>
        <dbReference type="EMBL" id="BDG61356.1"/>
    </source>
</evidence>
<dbReference type="InterPro" id="IPR011767">
    <property type="entry name" value="GLR_AS"/>
</dbReference>
<dbReference type="NCBIfam" id="NF041212">
    <property type="entry name" value="Uxx_star"/>
    <property type="match status" value="1"/>
</dbReference>
<dbReference type="InterPro" id="IPR011911">
    <property type="entry name" value="GlrX_YruB"/>
</dbReference>
<dbReference type="PROSITE" id="PS51354">
    <property type="entry name" value="GLUTAREDOXIN_2"/>
    <property type="match status" value="1"/>
</dbReference>
<dbReference type="Proteomes" id="UP001163687">
    <property type="component" value="Chromosome"/>
</dbReference>
<protein>
    <submittedName>
        <fullName evidence="5">NrdH-redoxin</fullName>
    </submittedName>
</protein>
<dbReference type="PANTHER" id="PTHR34386">
    <property type="entry name" value="GLUTAREDOXIN"/>
    <property type="match status" value="1"/>
</dbReference>
<dbReference type="AlphaFoldDB" id="A0AA35G8S1"/>
<keyword evidence="2" id="KW-0676">Redox-active center</keyword>
<dbReference type="CDD" id="cd02976">
    <property type="entry name" value="NrdH"/>
    <property type="match status" value="1"/>
</dbReference>
<dbReference type="InterPro" id="IPR006660">
    <property type="entry name" value="Arsenate_reductase-like"/>
</dbReference>
<accession>A0AA35G8S1</accession>
<dbReference type="PANTHER" id="PTHR34386:SF1">
    <property type="entry name" value="GLUTAREDOXIN-LIKE PROTEIN NRDH"/>
    <property type="match status" value="1"/>
</dbReference>
<dbReference type="Gene3D" id="3.40.30.10">
    <property type="entry name" value="Glutaredoxin"/>
    <property type="match status" value="1"/>
</dbReference>
<evidence type="ECO:0000256" key="1">
    <source>
        <dbReference type="ARBA" id="ARBA00023157"/>
    </source>
</evidence>
<dbReference type="RefSeq" id="WP_264842010.1">
    <property type="nucleotide sequence ID" value="NZ_AP025628.1"/>
</dbReference>
<evidence type="ECO:0000259" key="4">
    <source>
        <dbReference type="Pfam" id="PF00462"/>
    </source>
</evidence>
<comment type="similarity">
    <text evidence="3">Belongs to the ArsC family.</text>
</comment>
<dbReference type="InterPro" id="IPR036249">
    <property type="entry name" value="Thioredoxin-like_sf"/>
</dbReference>
<gene>
    <name evidence="5" type="ORF">caldi_24460</name>
</gene>
<dbReference type="PROSITE" id="PS51353">
    <property type="entry name" value="ARSC"/>
    <property type="match status" value="1"/>
</dbReference>
<dbReference type="InterPro" id="IPR014025">
    <property type="entry name" value="Glutaredoxin_subgr"/>
</dbReference>
<dbReference type="PROSITE" id="PS00195">
    <property type="entry name" value="GLUTAREDOXIN_1"/>
    <property type="match status" value="1"/>
</dbReference>
<evidence type="ECO:0000256" key="3">
    <source>
        <dbReference type="PROSITE-ProRule" id="PRU01282"/>
    </source>
</evidence>
<dbReference type="KEGG" id="cmic:caldi_24460"/>
<reference evidence="5" key="1">
    <citation type="submission" date="2022-03" db="EMBL/GenBank/DDBJ databases">
        <title>Complete genome sequence of Caldinitratiruptor microaerophilus.</title>
        <authorList>
            <person name="Mukaiyama R."/>
            <person name="Nishiyama T."/>
            <person name="Ueda K."/>
        </authorList>
    </citation>
    <scope>NUCLEOTIDE SEQUENCE</scope>
    <source>
        <strain evidence="5">JCM 16183</strain>
    </source>
</reference>
<name>A0AA35G8S1_9FIRM</name>
<dbReference type="InterPro" id="IPR002109">
    <property type="entry name" value="Glutaredoxin"/>
</dbReference>
<dbReference type="NCBIfam" id="TIGR02196">
    <property type="entry name" value="GlrX_YruB"/>
    <property type="match status" value="1"/>
</dbReference>